<evidence type="ECO:0000256" key="1">
    <source>
        <dbReference type="ARBA" id="ARBA00022450"/>
    </source>
</evidence>
<dbReference type="GO" id="GO:0006633">
    <property type="term" value="P:fatty acid biosynthetic process"/>
    <property type="evidence" value="ECO:0007669"/>
    <property type="project" value="TreeGrafter"/>
</dbReference>
<keyword evidence="2" id="KW-0597">Phosphoprotein</keyword>
<protein>
    <recommendedName>
        <fullName evidence="3">Ketosynthase family 3 (KS3) domain-containing protein</fullName>
    </recommendedName>
</protein>
<evidence type="ECO:0000313" key="4">
    <source>
        <dbReference type="EMBL" id="MDE1480824.1"/>
    </source>
</evidence>
<dbReference type="Pfam" id="PF02801">
    <property type="entry name" value="Ketoacyl-synt_C"/>
    <property type="match status" value="1"/>
</dbReference>
<dbReference type="PROSITE" id="PS52004">
    <property type="entry name" value="KS3_2"/>
    <property type="match status" value="1"/>
</dbReference>
<dbReference type="Proteomes" id="UP001222434">
    <property type="component" value="Unassembled WGS sequence"/>
</dbReference>
<proteinExistence type="predicted"/>
<gene>
    <name evidence="4" type="ORF">KKJ01_22350</name>
</gene>
<comment type="caution">
    <text evidence="4">The sequence shown here is derived from an EMBL/GenBank/DDBJ whole genome shotgun (WGS) entry which is preliminary data.</text>
</comment>
<accession>A0AAJ1JC59</accession>
<feature type="domain" description="Ketosynthase family 3 (KS3)" evidence="3">
    <location>
        <begin position="1"/>
        <end position="86"/>
    </location>
</feature>
<dbReference type="EMBL" id="JAILSO010000351">
    <property type="protein sequence ID" value="MDE1480824.1"/>
    <property type="molecule type" value="Genomic_DNA"/>
</dbReference>
<dbReference type="GO" id="GO:0005737">
    <property type="term" value="C:cytoplasm"/>
    <property type="evidence" value="ECO:0007669"/>
    <property type="project" value="TreeGrafter"/>
</dbReference>
<dbReference type="Gene3D" id="3.40.47.10">
    <property type="match status" value="1"/>
</dbReference>
<feature type="non-terminal residue" evidence="4">
    <location>
        <position position="1"/>
    </location>
</feature>
<dbReference type="PANTHER" id="PTHR43775:SF37">
    <property type="entry name" value="SI:DKEY-61P9.11"/>
    <property type="match status" value="1"/>
</dbReference>
<reference evidence="4" key="1">
    <citation type="submission" date="2021-08" db="EMBL/GenBank/DDBJ databases">
        <authorList>
            <person name="Papudeshi B."/>
            <person name="Bashey-Visser F."/>
        </authorList>
    </citation>
    <scope>NUCLEOTIDE SEQUENCE</scope>
    <source>
        <strain evidence="4">MC_266_E_2016</strain>
    </source>
</reference>
<dbReference type="InterPro" id="IPR016039">
    <property type="entry name" value="Thiolase-like"/>
</dbReference>
<evidence type="ECO:0000313" key="5">
    <source>
        <dbReference type="Proteomes" id="UP001222434"/>
    </source>
</evidence>
<dbReference type="GO" id="GO:0071770">
    <property type="term" value="P:DIM/DIP cell wall layer assembly"/>
    <property type="evidence" value="ECO:0007669"/>
    <property type="project" value="TreeGrafter"/>
</dbReference>
<reference evidence="4" key="2">
    <citation type="journal article" date="2022" name="J. Evol. Biol.">
        <title>Pre- and post-association barriers to host switching in sympatric mutualists.</title>
        <authorList>
            <person name="Dinges Z.M."/>
            <person name="Phillips R.K."/>
            <person name="Lively C.M."/>
            <person name="Bashey F."/>
        </authorList>
    </citation>
    <scope>NUCLEOTIDE SEQUENCE</scope>
    <source>
        <strain evidence="4">MC_266_E_2016</strain>
    </source>
</reference>
<dbReference type="GO" id="GO:0004312">
    <property type="term" value="F:fatty acid synthase activity"/>
    <property type="evidence" value="ECO:0007669"/>
    <property type="project" value="TreeGrafter"/>
</dbReference>
<feature type="non-terminal residue" evidence="4">
    <location>
        <position position="86"/>
    </location>
</feature>
<keyword evidence="1" id="KW-0596">Phosphopantetheine</keyword>
<dbReference type="SUPFAM" id="SSF53901">
    <property type="entry name" value="Thiolase-like"/>
    <property type="match status" value="1"/>
</dbReference>
<dbReference type="PANTHER" id="PTHR43775">
    <property type="entry name" value="FATTY ACID SYNTHASE"/>
    <property type="match status" value="1"/>
</dbReference>
<name>A0AAJ1JC59_XENBV</name>
<dbReference type="InterPro" id="IPR050091">
    <property type="entry name" value="PKS_NRPS_Biosynth_Enz"/>
</dbReference>
<dbReference type="GO" id="GO:0005886">
    <property type="term" value="C:plasma membrane"/>
    <property type="evidence" value="ECO:0007669"/>
    <property type="project" value="TreeGrafter"/>
</dbReference>
<evidence type="ECO:0000256" key="2">
    <source>
        <dbReference type="ARBA" id="ARBA00022553"/>
    </source>
</evidence>
<dbReference type="RefSeq" id="WP_274714145.1">
    <property type="nucleotide sequence ID" value="NZ_JAILSO010000351.1"/>
</dbReference>
<sequence>GTRYGDLIEVDALTKVFQQHASHRHFACLIGSGKPNFGHCEAAAGIGSVIKVLLQMQHKAIAPTLYGERLNPDINFEQTPFSVNAA</sequence>
<dbReference type="AlphaFoldDB" id="A0AAJ1JC59"/>
<organism evidence="4 5">
    <name type="scientific">Xenorhabdus bovienii</name>
    <name type="common">Xenorhabdus nematophila subsp. bovienii</name>
    <dbReference type="NCBI Taxonomy" id="40576"/>
    <lineage>
        <taxon>Bacteria</taxon>
        <taxon>Pseudomonadati</taxon>
        <taxon>Pseudomonadota</taxon>
        <taxon>Gammaproteobacteria</taxon>
        <taxon>Enterobacterales</taxon>
        <taxon>Morganellaceae</taxon>
        <taxon>Xenorhabdus</taxon>
    </lineage>
</organism>
<dbReference type="InterPro" id="IPR014031">
    <property type="entry name" value="Ketoacyl_synth_C"/>
</dbReference>
<dbReference type="InterPro" id="IPR020841">
    <property type="entry name" value="PKS_Beta-ketoAc_synthase_dom"/>
</dbReference>
<evidence type="ECO:0000259" key="3">
    <source>
        <dbReference type="PROSITE" id="PS52004"/>
    </source>
</evidence>